<dbReference type="GO" id="GO:0008955">
    <property type="term" value="F:peptidoglycan glycosyltransferase activity"/>
    <property type="evidence" value="ECO:0007669"/>
    <property type="project" value="UniProtKB-EC"/>
</dbReference>
<feature type="transmembrane region" description="Helical" evidence="19">
    <location>
        <begin position="222"/>
        <end position="239"/>
    </location>
</feature>
<dbReference type="GO" id="GO:0051301">
    <property type="term" value="P:cell division"/>
    <property type="evidence" value="ECO:0007669"/>
    <property type="project" value="UniProtKB-KW"/>
</dbReference>
<evidence type="ECO:0000256" key="1">
    <source>
        <dbReference type="ARBA" id="ARBA00004141"/>
    </source>
</evidence>
<keyword evidence="4" id="KW-0808">Transferase</keyword>
<dbReference type="GO" id="GO:0008360">
    <property type="term" value="P:regulation of cell shape"/>
    <property type="evidence" value="ECO:0007669"/>
    <property type="project" value="UniProtKB-KW"/>
</dbReference>
<dbReference type="RefSeq" id="WP_094693497.1">
    <property type="nucleotide sequence ID" value="NZ_JBDNSV010000006.1"/>
</dbReference>
<dbReference type="GO" id="GO:0009252">
    <property type="term" value="P:peptidoglycan biosynthetic process"/>
    <property type="evidence" value="ECO:0007669"/>
    <property type="project" value="UniProtKB-KW"/>
</dbReference>
<keyword evidence="20" id="KW-0131">Cell cycle</keyword>
<keyword evidence="7" id="KW-0573">Peptidoglycan synthesis</keyword>
<organism evidence="20 21">
    <name type="scientific">Bifidobacterium aquikefiri</name>
    <dbReference type="NCBI Taxonomy" id="1653207"/>
    <lineage>
        <taxon>Bacteria</taxon>
        <taxon>Bacillati</taxon>
        <taxon>Actinomycetota</taxon>
        <taxon>Actinomycetes</taxon>
        <taxon>Bifidobacteriales</taxon>
        <taxon>Bifidobacteriaceae</taxon>
        <taxon>Bifidobacterium</taxon>
    </lineage>
</organism>
<dbReference type="EMBL" id="MWXA01000005">
    <property type="protein sequence ID" value="OZG67046.1"/>
    <property type="molecule type" value="Genomic_DNA"/>
</dbReference>
<dbReference type="AlphaFoldDB" id="A0A261G7R2"/>
<evidence type="ECO:0000313" key="21">
    <source>
        <dbReference type="Proteomes" id="UP000216451"/>
    </source>
</evidence>
<protein>
    <recommendedName>
        <fullName evidence="13">Probable peptidoglycan glycosyltransferase FtsW</fullName>
        <ecNumber evidence="15">2.4.99.28</ecNumber>
    </recommendedName>
    <alternativeName>
        <fullName evidence="14">Cell division protein FtsW</fullName>
    </alternativeName>
    <alternativeName>
        <fullName evidence="11">Cell wall polymerase</fullName>
    </alternativeName>
    <alternativeName>
        <fullName evidence="10">Peptidoglycan polymerase</fullName>
    </alternativeName>
</protein>
<evidence type="ECO:0000256" key="4">
    <source>
        <dbReference type="ARBA" id="ARBA00022679"/>
    </source>
</evidence>
<name>A0A261G7R2_9BIFI</name>
<keyword evidence="3" id="KW-0328">Glycosyltransferase</keyword>
<keyword evidence="9 19" id="KW-0472">Membrane</keyword>
<evidence type="ECO:0000256" key="10">
    <source>
        <dbReference type="ARBA" id="ARBA00032370"/>
    </source>
</evidence>
<dbReference type="EC" id="2.4.99.28" evidence="15"/>
<accession>A0A261G7R2</accession>
<feature type="transmembrane region" description="Helical" evidence="19">
    <location>
        <begin position="244"/>
        <end position="262"/>
    </location>
</feature>
<comment type="subcellular location">
    <subcellularLocation>
        <location evidence="1">Membrane</location>
        <topology evidence="1">Multi-pass membrane protein</topology>
    </subcellularLocation>
</comment>
<comment type="similarity">
    <text evidence="12">Belongs to the SEDS family. FtsW subfamily.</text>
</comment>
<keyword evidence="5 19" id="KW-0812">Transmembrane</keyword>
<evidence type="ECO:0000256" key="12">
    <source>
        <dbReference type="ARBA" id="ARBA00038053"/>
    </source>
</evidence>
<evidence type="ECO:0000256" key="2">
    <source>
        <dbReference type="ARBA" id="ARBA00004752"/>
    </source>
</evidence>
<feature type="transmembrane region" description="Helical" evidence="19">
    <location>
        <begin position="129"/>
        <end position="149"/>
    </location>
</feature>
<evidence type="ECO:0000256" key="16">
    <source>
        <dbReference type="ARBA" id="ARBA00049902"/>
    </source>
</evidence>
<evidence type="ECO:0000256" key="7">
    <source>
        <dbReference type="ARBA" id="ARBA00022984"/>
    </source>
</evidence>
<keyword evidence="8 19" id="KW-1133">Transmembrane helix</keyword>
<evidence type="ECO:0000256" key="3">
    <source>
        <dbReference type="ARBA" id="ARBA00022676"/>
    </source>
</evidence>
<dbReference type="GO" id="GO:0032153">
    <property type="term" value="C:cell division site"/>
    <property type="evidence" value="ECO:0007669"/>
    <property type="project" value="TreeGrafter"/>
</dbReference>
<evidence type="ECO:0000256" key="14">
    <source>
        <dbReference type="ARBA" id="ARBA00041418"/>
    </source>
</evidence>
<feature type="transmembrane region" description="Helical" evidence="19">
    <location>
        <begin position="104"/>
        <end position="122"/>
    </location>
</feature>
<proteinExistence type="inferred from homology"/>
<feature type="region of interest" description="Disordered" evidence="18">
    <location>
        <begin position="1"/>
        <end position="37"/>
    </location>
</feature>
<keyword evidence="6" id="KW-0133">Cell shape</keyword>
<evidence type="ECO:0000256" key="18">
    <source>
        <dbReference type="SAM" id="MobiDB-lite"/>
    </source>
</evidence>
<comment type="catalytic activity">
    <reaction evidence="16">
        <text>[GlcNAc-(1-&gt;4)-Mur2Ac(oyl-L-Ala-gamma-D-Glu-L-Lys-D-Ala-D-Ala)](n)-di-trans,octa-cis-undecaprenyl diphosphate + beta-D-GlcNAc-(1-&gt;4)-Mur2Ac(oyl-L-Ala-gamma-D-Glu-L-Lys-D-Ala-D-Ala)-di-trans,octa-cis-undecaprenyl diphosphate = [GlcNAc-(1-&gt;4)-Mur2Ac(oyl-L-Ala-gamma-D-Glu-L-Lys-D-Ala-D-Ala)](n+1)-di-trans,octa-cis-undecaprenyl diphosphate + di-trans,octa-cis-undecaprenyl diphosphate + H(+)</text>
        <dbReference type="Rhea" id="RHEA:23708"/>
        <dbReference type="Rhea" id="RHEA-COMP:9602"/>
        <dbReference type="Rhea" id="RHEA-COMP:9603"/>
        <dbReference type="ChEBI" id="CHEBI:15378"/>
        <dbReference type="ChEBI" id="CHEBI:58405"/>
        <dbReference type="ChEBI" id="CHEBI:60033"/>
        <dbReference type="ChEBI" id="CHEBI:78435"/>
        <dbReference type="EC" id="2.4.99.28"/>
    </reaction>
</comment>
<dbReference type="GO" id="GO:0005886">
    <property type="term" value="C:plasma membrane"/>
    <property type="evidence" value="ECO:0007669"/>
    <property type="project" value="TreeGrafter"/>
</dbReference>
<dbReference type="PANTHER" id="PTHR30474">
    <property type="entry name" value="CELL CYCLE PROTEIN"/>
    <property type="match status" value="1"/>
</dbReference>
<feature type="transmembrane region" description="Helical" evidence="19">
    <location>
        <begin position="332"/>
        <end position="352"/>
    </location>
</feature>
<comment type="caution">
    <text evidence="20">The sequence shown here is derived from an EMBL/GenBank/DDBJ whole genome shotgun (WGS) entry which is preliminary data.</text>
</comment>
<evidence type="ECO:0000256" key="17">
    <source>
        <dbReference type="ARBA" id="ARBA00049966"/>
    </source>
</evidence>
<dbReference type="InterPro" id="IPR001182">
    <property type="entry name" value="FtsW/RodA"/>
</dbReference>
<sequence length="433" mass="46718">MPRTTRSSSDSRSRSGASSNRQRHVQDNAGERYRKASSREDASDIARKVSYSGWRNIFNPVWCYNGFITCVVALTVFGFIMVFSSSSVSMVAAGKSPWSQAANQTIYGIFGLIVAAVTAHIGARWYRRFSFFLLIAAMFLQLLTLSPLGRNINGNTGWIGIGPLTLQPAEALKLALCIWLPLALSVAKTRNAKVNVWQAYWIPIVMFAASVGLVLIGKDLGTAMILIIIGFVAFLIGGFSMVLLFLFSVIAAVGILVVFVFGSSNRMDRILAAYLPCSAESAQGVCYQSIHSMYAMASGGLTGVGLGNSREKWNYLPEAHNDFIFAVIGEELGFIGTALVVLTFIIMGWCLIRVALQSHNAFTRLVLVCIATWIVSQALINISVVLGLLPVMGLPLPFVSAGGTALIMCLCASGVAVSMMKSLPEIRSSQAKP</sequence>
<dbReference type="PANTHER" id="PTHR30474:SF2">
    <property type="entry name" value="PEPTIDOGLYCAN GLYCOSYLTRANSFERASE FTSW-RELATED"/>
    <property type="match status" value="1"/>
</dbReference>
<dbReference type="OrthoDB" id="9768187at2"/>
<dbReference type="Proteomes" id="UP000216451">
    <property type="component" value="Unassembled WGS sequence"/>
</dbReference>
<evidence type="ECO:0000256" key="19">
    <source>
        <dbReference type="SAM" id="Phobius"/>
    </source>
</evidence>
<dbReference type="InterPro" id="IPR018365">
    <property type="entry name" value="Cell_cycle_FtsW-rel_CS"/>
</dbReference>
<feature type="compositionally biased region" description="Low complexity" evidence="18">
    <location>
        <begin position="1"/>
        <end position="20"/>
    </location>
</feature>
<keyword evidence="21" id="KW-1185">Reference proteome</keyword>
<feature type="compositionally biased region" description="Basic and acidic residues" evidence="18">
    <location>
        <begin position="24"/>
        <end position="37"/>
    </location>
</feature>
<keyword evidence="20" id="KW-0132">Cell division</keyword>
<evidence type="ECO:0000256" key="11">
    <source>
        <dbReference type="ARBA" id="ARBA00033270"/>
    </source>
</evidence>
<evidence type="ECO:0000256" key="13">
    <source>
        <dbReference type="ARBA" id="ARBA00041185"/>
    </source>
</evidence>
<gene>
    <name evidence="20" type="ORF">BAQU_1118</name>
</gene>
<dbReference type="GeneID" id="98295787"/>
<evidence type="ECO:0000256" key="9">
    <source>
        <dbReference type="ARBA" id="ARBA00023136"/>
    </source>
</evidence>
<feature type="transmembrane region" description="Helical" evidence="19">
    <location>
        <begin position="61"/>
        <end position="84"/>
    </location>
</feature>
<evidence type="ECO:0000313" key="20">
    <source>
        <dbReference type="EMBL" id="OZG67046.1"/>
    </source>
</evidence>
<comment type="function">
    <text evidence="17">Peptidoglycan polymerase that is essential for cell division.</text>
</comment>
<evidence type="ECO:0000256" key="15">
    <source>
        <dbReference type="ARBA" id="ARBA00044770"/>
    </source>
</evidence>
<dbReference type="PROSITE" id="PS00428">
    <property type="entry name" value="FTSW_RODA_SPOVE"/>
    <property type="match status" value="1"/>
</dbReference>
<feature type="transmembrane region" description="Helical" evidence="19">
    <location>
        <begin position="169"/>
        <end position="187"/>
    </location>
</feature>
<evidence type="ECO:0000256" key="8">
    <source>
        <dbReference type="ARBA" id="ARBA00022989"/>
    </source>
</evidence>
<feature type="transmembrane region" description="Helical" evidence="19">
    <location>
        <begin position="364"/>
        <end position="392"/>
    </location>
</feature>
<feature type="transmembrane region" description="Helical" evidence="19">
    <location>
        <begin position="398"/>
        <end position="420"/>
    </location>
</feature>
<dbReference type="Pfam" id="PF01098">
    <property type="entry name" value="FTSW_RODA_SPOVE"/>
    <property type="match status" value="1"/>
</dbReference>
<evidence type="ECO:0000256" key="6">
    <source>
        <dbReference type="ARBA" id="ARBA00022960"/>
    </source>
</evidence>
<feature type="transmembrane region" description="Helical" evidence="19">
    <location>
        <begin position="199"/>
        <end position="216"/>
    </location>
</feature>
<reference evidence="20 21" key="1">
    <citation type="journal article" date="2017" name="BMC Genomics">
        <title>Comparative genomic and phylogenomic analyses of the Bifidobacteriaceae family.</title>
        <authorList>
            <person name="Lugli G.A."/>
            <person name="Milani C."/>
            <person name="Turroni F."/>
            <person name="Duranti S."/>
            <person name="Mancabelli L."/>
            <person name="Mangifesta M."/>
            <person name="Ferrario C."/>
            <person name="Modesto M."/>
            <person name="Mattarelli P."/>
            <person name="Jiri K."/>
            <person name="van Sinderen D."/>
            <person name="Ventura M."/>
        </authorList>
    </citation>
    <scope>NUCLEOTIDE SEQUENCE [LARGE SCALE GENOMIC DNA]</scope>
    <source>
        <strain evidence="20 21">LMG 28769</strain>
    </source>
</reference>
<comment type="pathway">
    <text evidence="2">Cell wall biogenesis; peptidoglycan biosynthesis.</text>
</comment>
<dbReference type="GO" id="GO:0015648">
    <property type="term" value="F:lipid-linked peptidoglycan transporter activity"/>
    <property type="evidence" value="ECO:0007669"/>
    <property type="project" value="TreeGrafter"/>
</dbReference>
<evidence type="ECO:0000256" key="5">
    <source>
        <dbReference type="ARBA" id="ARBA00022692"/>
    </source>
</evidence>